<evidence type="ECO:0000256" key="1">
    <source>
        <dbReference type="SAM" id="MobiDB-lite"/>
    </source>
</evidence>
<feature type="region of interest" description="Disordered" evidence="1">
    <location>
        <begin position="1"/>
        <end position="26"/>
    </location>
</feature>
<proteinExistence type="predicted"/>
<comment type="caution">
    <text evidence="2">The sequence shown here is derived from an EMBL/GenBank/DDBJ whole genome shotgun (WGS) entry which is preliminary data.</text>
</comment>
<sequence>MLSDEVEASRSGVETQGGGVEESLEANYPVQVSDPQGAVTFHLTSLPPGYLTPPADRIRQPVEDGEECICTTSLSPGEPRFLSLQIQIVHG</sequence>
<protein>
    <submittedName>
        <fullName evidence="2">Uncharacterized protein</fullName>
    </submittedName>
</protein>
<dbReference type="OrthoDB" id="8673048at2759"/>
<dbReference type="Proteomes" id="UP001148018">
    <property type="component" value="Unassembled WGS sequence"/>
</dbReference>
<reference evidence="2" key="1">
    <citation type="submission" date="2022-07" db="EMBL/GenBank/DDBJ databases">
        <title>Chromosome-level genome of Muraenolepis orangiensis.</title>
        <authorList>
            <person name="Kim J."/>
        </authorList>
    </citation>
    <scope>NUCLEOTIDE SEQUENCE</scope>
    <source>
        <strain evidence="2">KU_S4_2022</strain>
        <tissue evidence="2">Muscle</tissue>
    </source>
</reference>
<evidence type="ECO:0000313" key="3">
    <source>
        <dbReference type="Proteomes" id="UP001148018"/>
    </source>
</evidence>
<dbReference type="EMBL" id="JANIIK010000038">
    <property type="protein sequence ID" value="KAJ3610536.1"/>
    <property type="molecule type" value="Genomic_DNA"/>
</dbReference>
<gene>
    <name evidence="2" type="ORF">NHX12_022628</name>
</gene>
<dbReference type="AlphaFoldDB" id="A0A9Q0ENY2"/>
<name>A0A9Q0ENY2_9TELE</name>
<organism evidence="2 3">
    <name type="scientific">Muraenolepis orangiensis</name>
    <name type="common">Patagonian moray cod</name>
    <dbReference type="NCBI Taxonomy" id="630683"/>
    <lineage>
        <taxon>Eukaryota</taxon>
        <taxon>Metazoa</taxon>
        <taxon>Chordata</taxon>
        <taxon>Craniata</taxon>
        <taxon>Vertebrata</taxon>
        <taxon>Euteleostomi</taxon>
        <taxon>Actinopterygii</taxon>
        <taxon>Neopterygii</taxon>
        <taxon>Teleostei</taxon>
        <taxon>Neoteleostei</taxon>
        <taxon>Acanthomorphata</taxon>
        <taxon>Zeiogadaria</taxon>
        <taxon>Gadariae</taxon>
        <taxon>Gadiformes</taxon>
        <taxon>Muraenolepidoidei</taxon>
        <taxon>Muraenolepididae</taxon>
        <taxon>Muraenolepis</taxon>
    </lineage>
</organism>
<evidence type="ECO:0000313" key="2">
    <source>
        <dbReference type="EMBL" id="KAJ3610536.1"/>
    </source>
</evidence>
<accession>A0A9Q0ENY2</accession>
<keyword evidence="3" id="KW-1185">Reference proteome</keyword>